<organism evidence="7 8">
    <name type="scientific">Capsicum annuum</name>
    <name type="common">Capsicum pepper</name>
    <dbReference type="NCBI Taxonomy" id="4072"/>
    <lineage>
        <taxon>Eukaryota</taxon>
        <taxon>Viridiplantae</taxon>
        <taxon>Streptophyta</taxon>
        <taxon>Embryophyta</taxon>
        <taxon>Tracheophyta</taxon>
        <taxon>Spermatophyta</taxon>
        <taxon>Magnoliopsida</taxon>
        <taxon>eudicotyledons</taxon>
        <taxon>Gunneridae</taxon>
        <taxon>Pentapetalae</taxon>
        <taxon>asterids</taxon>
        <taxon>lamiids</taxon>
        <taxon>Solanales</taxon>
        <taxon>Solanaceae</taxon>
        <taxon>Solanoideae</taxon>
        <taxon>Capsiceae</taxon>
        <taxon>Capsicum</taxon>
    </lineage>
</organism>
<dbReference type="Proteomes" id="UP000222542">
    <property type="component" value="Unassembled WGS sequence"/>
</dbReference>
<feature type="domain" description="MADS-box" evidence="6">
    <location>
        <begin position="7"/>
        <end position="67"/>
    </location>
</feature>
<gene>
    <name evidence="7" type="ORF">T459_10821</name>
</gene>
<keyword evidence="8" id="KW-1185">Reference proteome</keyword>
<evidence type="ECO:0000256" key="4">
    <source>
        <dbReference type="ARBA" id="ARBA00023163"/>
    </source>
</evidence>
<keyword evidence="2" id="KW-0805">Transcription regulation</keyword>
<dbReference type="GO" id="GO:0000978">
    <property type="term" value="F:RNA polymerase II cis-regulatory region sequence-specific DNA binding"/>
    <property type="evidence" value="ECO:0000318"/>
    <property type="project" value="GO_Central"/>
</dbReference>
<dbReference type="SMR" id="A0A2G3A3A5"/>
<evidence type="ECO:0000259" key="6">
    <source>
        <dbReference type="PROSITE" id="PS50066"/>
    </source>
</evidence>
<accession>A0A2G3A3A5</accession>
<dbReference type="PANTHER" id="PTHR11945">
    <property type="entry name" value="MADS BOX PROTEIN"/>
    <property type="match status" value="1"/>
</dbReference>
<comment type="subcellular location">
    <subcellularLocation>
        <location evidence="1">Nucleus</location>
    </subcellularLocation>
</comment>
<dbReference type="PANTHER" id="PTHR11945:SF535">
    <property type="entry name" value="AGAMOUS-LIKE MADS-BOX PROTEIN AGL29"/>
    <property type="match status" value="1"/>
</dbReference>
<dbReference type="InterPro" id="IPR036879">
    <property type="entry name" value="TF_MADSbox_sf"/>
</dbReference>
<keyword evidence="3" id="KW-0238">DNA-binding</keyword>
<dbReference type="PRINTS" id="PR00404">
    <property type="entry name" value="MADSDOMAIN"/>
</dbReference>
<reference evidence="7 8" key="1">
    <citation type="journal article" date="2014" name="Nat. Genet.">
        <title>Genome sequence of the hot pepper provides insights into the evolution of pungency in Capsicum species.</title>
        <authorList>
            <person name="Kim S."/>
            <person name="Park M."/>
            <person name="Yeom S.I."/>
            <person name="Kim Y.M."/>
            <person name="Lee J.M."/>
            <person name="Lee H.A."/>
            <person name="Seo E."/>
            <person name="Choi J."/>
            <person name="Cheong K."/>
            <person name="Kim K.T."/>
            <person name="Jung K."/>
            <person name="Lee G.W."/>
            <person name="Oh S.K."/>
            <person name="Bae C."/>
            <person name="Kim S.B."/>
            <person name="Lee H.Y."/>
            <person name="Kim S.Y."/>
            <person name="Kim M.S."/>
            <person name="Kang B.C."/>
            <person name="Jo Y.D."/>
            <person name="Yang H.B."/>
            <person name="Jeong H.J."/>
            <person name="Kang W.H."/>
            <person name="Kwon J.K."/>
            <person name="Shin C."/>
            <person name="Lim J.Y."/>
            <person name="Park J.H."/>
            <person name="Huh J.H."/>
            <person name="Kim J.S."/>
            <person name="Kim B.D."/>
            <person name="Cohen O."/>
            <person name="Paran I."/>
            <person name="Suh M.C."/>
            <person name="Lee S.B."/>
            <person name="Kim Y.K."/>
            <person name="Shin Y."/>
            <person name="Noh S.J."/>
            <person name="Park J."/>
            <person name="Seo Y.S."/>
            <person name="Kwon S.Y."/>
            <person name="Kim H.A."/>
            <person name="Park J.M."/>
            <person name="Kim H.J."/>
            <person name="Choi S.B."/>
            <person name="Bosland P.W."/>
            <person name="Reeves G."/>
            <person name="Jo S.H."/>
            <person name="Lee B.W."/>
            <person name="Cho H.T."/>
            <person name="Choi H.S."/>
            <person name="Lee M.S."/>
            <person name="Yu Y."/>
            <person name="Do Choi Y."/>
            <person name="Park B.S."/>
            <person name="van Deynze A."/>
            <person name="Ashrafi H."/>
            <person name="Hill T."/>
            <person name="Kim W.T."/>
            <person name="Pai H.S."/>
            <person name="Ahn H.K."/>
            <person name="Yeam I."/>
            <person name="Giovannoni J.J."/>
            <person name="Rose J.K."/>
            <person name="Sorensen I."/>
            <person name="Lee S.J."/>
            <person name="Kim R.W."/>
            <person name="Choi I.Y."/>
            <person name="Choi B.S."/>
            <person name="Lim J.S."/>
            <person name="Lee Y.H."/>
            <person name="Choi D."/>
        </authorList>
    </citation>
    <scope>NUCLEOTIDE SEQUENCE [LARGE SCALE GENOMIC DNA]</scope>
    <source>
        <strain evidence="8">cv. CM334</strain>
    </source>
</reference>
<name>A0A2G3A3A5_CAPAN</name>
<evidence type="ECO:0000256" key="3">
    <source>
        <dbReference type="ARBA" id="ARBA00023125"/>
    </source>
</evidence>
<keyword evidence="4" id="KW-0804">Transcription</keyword>
<dbReference type="Pfam" id="PF00319">
    <property type="entry name" value="SRF-TF"/>
    <property type="match status" value="1"/>
</dbReference>
<dbReference type="GO" id="GO:0046983">
    <property type="term" value="F:protein dimerization activity"/>
    <property type="evidence" value="ECO:0007669"/>
    <property type="project" value="InterPro"/>
</dbReference>
<dbReference type="SMART" id="SM00432">
    <property type="entry name" value="MADS"/>
    <property type="match status" value="1"/>
</dbReference>
<evidence type="ECO:0000313" key="7">
    <source>
        <dbReference type="EMBL" id="PHT88715.1"/>
    </source>
</evidence>
<sequence>MAKRAEKGRQKIEMKLIECEKARVVACSKRKKALLEYAEKLSTRTGAEVGVMLFTTGGKPCSYASTSIDEIADKFFKVKLEDRQCNLDEGKSDLFEVFEELQKETQALEAR</sequence>
<evidence type="ECO:0000256" key="2">
    <source>
        <dbReference type="ARBA" id="ARBA00023015"/>
    </source>
</evidence>
<proteinExistence type="predicted"/>
<comment type="caution">
    <text evidence="7">The sequence shown here is derived from an EMBL/GenBank/DDBJ whole genome shotgun (WGS) entry which is preliminary data.</text>
</comment>
<dbReference type="AlphaFoldDB" id="A0A2G3A3A5"/>
<dbReference type="GO" id="GO:0006357">
    <property type="term" value="P:regulation of transcription by RNA polymerase II"/>
    <property type="evidence" value="ECO:0000318"/>
    <property type="project" value="GO_Central"/>
</dbReference>
<dbReference type="Gene3D" id="3.40.1810.10">
    <property type="entry name" value="Transcription factor, MADS-box"/>
    <property type="match status" value="1"/>
</dbReference>
<dbReference type="GO" id="GO:0005634">
    <property type="term" value="C:nucleus"/>
    <property type="evidence" value="ECO:0007669"/>
    <property type="project" value="UniProtKB-SubCell"/>
</dbReference>
<dbReference type="Gramene" id="PHT88715">
    <property type="protein sequence ID" value="PHT88715"/>
    <property type="gene ID" value="T459_10821"/>
</dbReference>
<dbReference type="PROSITE" id="PS50066">
    <property type="entry name" value="MADS_BOX_2"/>
    <property type="match status" value="1"/>
</dbReference>
<dbReference type="InterPro" id="IPR002100">
    <property type="entry name" value="TF_MADSbox"/>
</dbReference>
<dbReference type="EMBL" id="AYRZ02000003">
    <property type="protein sequence ID" value="PHT88715.1"/>
    <property type="molecule type" value="Genomic_DNA"/>
</dbReference>
<evidence type="ECO:0000313" key="8">
    <source>
        <dbReference type="Proteomes" id="UP000222542"/>
    </source>
</evidence>
<evidence type="ECO:0000256" key="5">
    <source>
        <dbReference type="ARBA" id="ARBA00023242"/>
    </source>
</evidence>
<evidence type="ECO:0000256" key="1">
    <source>
        <dbReference type="ARBA" id="ARBA00004123"/>
    </source>
</evidence>
<dbReference type="SUPFAM" id="SSF55455">
    <property type="entry name" value="SRF-like"/>
    <property type="match status" value="1"/>
</dbReference>
<reference evidence="7 8" key="2">
    <citation type="journal article" date="2017" name="Genome Biol.">
        <title>New reference genome sequences of hot pepper reveal the massive evolution of plant disease-resistance genes by retroduplication.</title>
        <authorList>
            <person name="Kim S."/>
            <person name="Park J."/>
            <person name="Yeom S.I."/>
            <person name="Kim Y.M."/>
            <person name="Seo E."/>
            <person name="Kim K.T."/>
            <person name="Kim M.S."/>
            <person name="Lee J.M."/>
            <person name="Cheong K."/>
            <person name="Shin H.S."/>
            <person name="Kim S.B."/>
            <person name="Han K."/>
            <person name="Lee J."/>
            <person name="Park M."/>
            <person name="Lee H.A."/>
            <person name="Lee H.Y."/>
            <person name="Lee Y."/>
            <person name="Oh S."/>
            <person name="Lee J.H."/>
            <person name="Choi E."/>
            <person name="Choi E."/>
            <person name="Lee S.E."/>
            <person name="Jeon J."/>
            <person name="Kim H."/>
            <person name="Choi G."/>
            <person name="Song H."/>
            <person name="Lee J."/>
            <person name="Lee S.C."/>
            <person name="Kwon J.K."/>
            <person name="Lee H.Y."/>
            <person name="Koo N."/>
            <person name="Hong Y."/>
            <person name="Kim R.W."/>
            <person name="Kang W.H."/>
            <person name="Huh J.H."/>
            <person name="Kang B.C."/>
            <person name="Yang T.J."/>
            <person name="Lee Y.H."/>
            <person name="Bennetzen J.L."/>
            <person name="Choi D."/>
        </authorList>
    </citation>
    <scope>NUCLEOTIDE SEQUENCE [LARGE SCALE GENOMIC DNA]</scope>
    <source>
        <strain evidence="8">cv. CM334</strain>
    </source>
</reference>
<dbReference type="GO" id="GO:0000981">
    <property type="term" value="F:DNA-binding transcription factor activity, RNA polymerase II-specific"/>
    <property type="evidence" value="ECO:0000318"/>
    <property type="project" value="GO_Central"/>
</dbReference>
<dbReference type="OMA" id="QCNLDEG"/>
<protein>
    <recommendedName>
        <fullName evidence="6">MADS-box domain-containing protein</fullName>
    </recommendedName>
</protein>
<keyword evidence="5" id="KW-0539">Nucleus</keyword>